<feature type="domain" description="DUF4143" evidence="2">
    <location>
        <begin position="220"/>
        <end position="365"/>
    </location>
</feature>
<feature type="domain" description="AAA" evidence="1">
    <location>
        <begin position="41"/>
        <end position="162"/>
    </location>
</feature>
<evidence type="ECO:0000259" key="1">
    <source>
        <dbReference type="Pfam" id="PF13173"/>
    </source>
</evidence>
<dbReference type="AlphaFoldDB" id="A0A0G0JR07"/>
<accession>A0A0G0JR07</accession>
<dbReference type="InterPro" id="IPR025420">
    <property type="entry name" value="DUF4143"/>
</dbReference>
<dbReference type="PANTHER" id="PTHR33295">
    <property type="entry name" value="ATPASE"/>
    <property type="match status" value="1"/>
</dbReference>
<evidence type="ECO:0000313" key="4">
    <source>
        <dbReference type="Proteomes" id="UP000034022"/>
    </source>
</evidence>
<dbReference type="SUPFAM" id="SSF52540">
    <property type="entry name" value="P-loop containing nucleoside triphosphate hydrolases"/>
    <property type="match status" value="1"/>
</dbReference>
<dbReference type="PANTHER" id="PTHR33295:SF8">
    <property type="entry name" value="AAA+ ATPASE DOMAIN-CONTAINING PROTEIN"/>
    <property type="match status" value="1"/>
</dbReference>
<sequence length="436" mass="50840">MNKNIIKQVLLEQKTEINTILQEKIIVRDKENVVKSAMSNRLIKVIIGVRRSGKSMLAHKILTNKVYAYINFDDERFIGAKTGDLNDFLEVLKEIEPQAKTLLLDEAQNISGWELFANRLKRFGYNIIITGSNARLLSRELATHLTGRHVTIELYPFSFKEFILQCGYQFQADDFFITEKKAALKKYLEKYLEQGGFPELFQIENKNQYLRDLYDKIISRDITPRHNVKYVKDLKEIALYLFSNFGSRYTYQKLSRAFGIKSVHTIKNYISYLEEAYLLFELMPFSFKAKQQINAPKKIYAIDTGMINAIALQNSANFGRLMENAVFLELKRRGHEIYYYSDALGRETDFVIKQGRKILQLIQVCKEMENLETREREIKSILQASENLKCSELLIITALEEDELIIGKNKIKLIPLWKWLLSEPLIDAFTALHKNI</sequence>
<name>A0A0G0JR07_9BACT</name>
<proteinExistence type="predicted"/>
<protein>
    <recommendedName>
        <fullName evidence="5">ATPase</fullName>
    </recommendedName>
</protein>
<dbReference type="InterPro" id="IPR027417">
    <property type="entry name" value="P-loop_NTPase"/>
</dbReference>
<dbReference type="Proteomes" id="UP000034022">
    <property type="component" value="Unassembled WGS sequence"/>
</dbReference>
<dbReference type="InterPro" id="IPR041682">
    <property type="entry name" value="AAA_14"/>
</dbReference>
<dbReference type="PATRIC" id="fig|1618638.3.peg.842"/>
<comment type="caution">
    <text evidence="3">The sequence shown here is derived from an EMBL/GenBank/DDBJ whole genome shotgun (WGS) entry which is preliminary data.</text>
</comment>
<dbReference type="EMBL" id="LBUU01000007">
    <property type="protein sequence ID" value="KKQ70018.1"/>
    <property type="molecule type" value="Genomic_DNA"/>
</dbReference>
<dbReference type="Pfam" id="PF13635">
    <property type="entry name" value="DUF4143"/>
    <property type="match status" value="1"/>
</dbReference>
<dbReference type="Pfam" id="PF13173">
    <property type="entry name" value="AAA_14"/>
    <property type="match status" value="1"/>
</dbReference>
<reference evidence="3" key="1">
    <citation type="journal article" date="2015" name="Nature">
        <title>rRNA introns, odd ribosomes, and small enigmatic genomes across a large radiation of phyla.</title>
        <authorList>
            <person name="Brown C.T."/>
            <person name="Hug L.A."/>
            <person name="Thomas B.C."/>
            <person name="Sharon I."/>
            <person name="Castelle C.J."/>
            <person name="Singh A."/>
            <person name="Wilkins M.J."/>
            <person name="Williams K.H."/>
            <person name="Banfield J.F."/>
        </authorList>
    </citation>
    <scope>NUCLEOTIDE SEQUENCE [LARGE SCALE GENOMIC DNA]</scope>
</reference>
<evidence type="ECO:0000259" key="2">
    <source>
        <dbReference type="Pfam" id="PF13635"/>
    </source>
</evidence>
<organism evidence="3 4">
    <name type="scientific">Candidatus Falkowbacteria bacterium GW2011_GWE1_38_31</name>
    <dbReference type="NCBI Taxonomy" id="1618638"/>
    <lineage>
        <taxon>Bacteria</taxon>
        <taxon>Candidatus Falkowiibacteriota</taxon>
    </lineage>
</organism>
<evidence type="ECO:0000313" key="3">
    <source>
        <dbReference type="EMBL" id="KKQ70018.1"/>
    </source>
</evidence>
<gene>
    <name evidence="3" type="ORF">US91_C0007G0028</name>
</gene>
<evidence type="ECO:0008006" key="5">
    <source>
        <dbReference type="Google" id="ProtNLM"/>
    </source>
</evidence>